<evidence type="ECO:0000313" key="4">
    <source>
        <dbReference type="EMBL" id="APJ04426.1"/>
    </source>
</evidence>
<dbReference type="OrthoDB" id="5469194at2"/>
<dbReference type="SUPFAM" id="SSF52172">
    <property type="entry name" value="CheY-like"/>
    <property type="match status" value="1"/>
</dbReference>
<dbReference type="Pfam" id="PF13424">
    <property type="entry name" value="TPR_12"/>
    <property type="match status" value="1"/>
</dbReference>
<evidence type="ECO:0000256" key="1">
    <source>
        <dbReference type="ARBA" id="ARBA00022737"/>
    </source>
</evidence>
<dbReference type="SUPFAM" id="SSF48452">
    <property type="entry name" value="TPR-like"/>
    <property type="match status" value="2"/>
</dbReference>
<dbReference type="Gene3D" id="1.25.40.10">
    <property type="entry name" value="Tetratricopeptide repeat domain"/>
    <property type="match status" value="2"/>
</dbReference>
<dbReference type="RefSeq" id="WP_148698183.1">
    <property type="nucleotide sequence ID" value="NZ_CP017834.1"/>
</dbReference>
<evidence type="ECO:0000313" key="5">
    <source>
        <dbReference type="Proteomes" id="UP000184731"/>
    </source>
</evidence>
<dbReference type="SMART" id="SM00028">
    <property type="entry name" value="TPR"/>
    <property type="match status" value="5"/>
</dbReference>
<dbReference type="Proteomes" id="UP000184731">
    <property type="component" value="Chromosome"/>
</dbReference>
<keyword evidence="1" id="KW-0677">Repeat</keyword>
<dbReference type="EMBL" id="CP017834">
    <property type="protein sequence ID" value="APJ04426.1"/>
    <property type="molecule type" value="Genomic_DNA"/>
</dbReference>
<organism evidence="4 5">
    <name type="scientific">Silvanigrella aquatica</name>
    <dbReference type="NCBI Taxonomy" id="1915309"/>
    <lineage>
        <taxon>Bacteria</taxon>
        <taxon>Pseudomonadati</taxon>
        <taxon>Bdellovibrionota</taxon>
        <taxon>Oligoflexia</taxon>
        <taxon>Silvanigrellales</taxon>
        <taxon>Silvanigrellaceae</taxon>
        <taxon>Silvanigrella</taxon>
    </lineage>
</organism>
<dbReference type="InterPro" id="IPR019734">
    <property type="entry name" value="TPR_rpt"/>
</dbReference>
<protein>
    <submittedName>
        <fullName evidence="4">Uncharacterized protein</fullName>
    </submittedName>
</protein>
<gene>
    <name evidence="4" type="ORF">AXG55_11110</name>
</gene>
<dbReference type="InterPro" id="IPR051685">
    <property type="entry name" value="Ycf3/AcsC/BcsC/TPR_MFPF"/>
</dbReference>
<name>A0A1L4D2K3_9BACT</name>
<proteinExistence type="predicted"/>
<dbReference type="AlphaFoldDB" id="A0A1L4D2K3"/>
<dbReference type="PROSITE" id="PS50005">
    <property type="entry name" value="TPR"/>
    <property type="match status" value="1"/>
</dbReference>
<dbReference type="InterPro" id="IPR011990">
    <property type="entry name" value="TPR-like_helical_dom_sf"/>
</dbReference>
<dbReference type="InterPro" id="IPR011006">
    <property type="entry name" value="CheY-like_superfamily"/>
</dbReference>
<keyword evidence="2 3" id="KW-0802">TPR repeat</keyword>
<dbReference type="Gene3D" id="3.40.50.2300">
    <property type="match status" value="1"/>
</dbReference>
<keyword evidence="5" id="KW-1185">Reference proteome</keyword>
<evidence type="ECO:0000256" key="3">
    <source>
        <dbReference type="PROSITE-ProRule" id="PRU00339"/>
    </source>
</evidence>
<feature type="repeat" description="TPR" evidence="3">
    <location>
        <begin position="355"/>
        <end position="388"/>
    </location>
</feature>
<accession>A0A1L4D2K3</accession>
<dbReference type="PANTHER" id="PTHR44943:SF10">
    <property type="match status" value="1"/>
</dbReference>
<reference evidence="4 5" key="1">
    <citation type="submission" date="2016-10" db="EMBL/GenBank/DDBJ databases">
        <title>Silvanigrella aquatica sp. nov., isolated from a freshwater lake located in the Black Forest, Germany, description of Silvanigrellaceae fam. nov., Silvanigrellales ord. nov., reclassification of the order Bdellovibrionales in the class Oligoflexia, reclassification of the families Bacteriovoracaceae and Halobacteriovoraceae in the new order Bacteriovoracales ord. nov., and reclassification of the family Pseudobacteriovoracaceae in the order Oligoflexiales.</title>
        <authorList>
            <person name="Hahn M.W."/>
            <person name="Schmidt J."/>
            <person name="Koll U."/>
            <person name="Rohde M."/>
            <person name="Verbag S."/>
            <person name="Pitt A."/>
            <person name="Nakai R."/>
            <person name="Naganuma T."/>
            <person name="Lang E."/>
        </authorList>
    </citation>
    <scope>NUCLEOTIDE SEQUENCE [LARGE SCALE GENOMIC DNA]</scope>
    <source>
        <strain evidence="4 5">MWH-Nonnen-W8red</strain>
    </source>
</reference>
<dbReference type="KEGG" id="saqi:AXG55_11110"/>
<evidence type="ECO:0000256" key="2">
    <source>
        <dbReference type="ARBA" id="ARBA00022803"/>
    </source>
</evidence>
<dbReference type="STRING" id="1915309.AXG55_11110"/>
<sequence length="415" mass="48436">MKNKRIKKYDDTLCILLVEPSQELRTYFSNAIKSINEYTIIVATSAEDAYEVLSKVHKTIHFILFNWTLPIIPGYIFSQQIKNQSEYDHIELVAYSREFTNEDLFLISEIEINYTISEIITGKITKKMEEIRNDYNITSPILRKIQRLKHCILEENLKMCEEILHDEKIKQKIANNHKFFYLKGEVMILQKRYNEAIDFFQRRLRKNSKEKEIEVLRNMSTMGKAYCLAGRFKESLLIFKKLEQKSPRNLKHKVNTGEALLGLDKINAAEKKFNSVLEKNDTNQNAIHGMVKAKSILGHENEAMDYYKKLDGSFESRSIISYYNNKGVSLVRNGKLDEAIKFYKIALNFFEAFKGEIYFNLGMAYFRGKDIENAADCFKHALASENFDALTQKTLIKAFEAEGIENFIKKFRDAS</sequence>
<dbReference type="PANTHER" id="PTHR44943">
    <property type="entry name" value="CELLULOSE SYNTHASE OPERON PROTEIN C"/>
    <property type="match status" value="1"/>
</dbReference>